<dbReference type="PRINTS" id="PR00111">
    <property type="entry name" value="ABHYDROLASE"/>
</dbReference>
<dbReference type="GO" id="GO:0016787">
    <property type="term" value="F:hydrolase activity"/>
    <property type="evidence" value="ECO:0007669"/>
    <property type="project" value="UniProtKB-KW"/>
</dbReference>
<keyword evidence="1" id="KW-0378">Hydrolase</keyword>
<dbReference type="EMBL" id="QGGL01000007">
    <property type="protein sequence ID" value="PWK13509.1"/>
    <property type="molecule type" value="Genomic_DNA"/>
</dbReference>
<reference evidence="3 4" key="1">
    <citation type="submission" date="2018-05" db="EMBL/GenBank/DDBJ databases">
        <title>Genomic Encyclopedia of Type Strains, Phase IV (KMG-IV): sequencing the most valuable type-strain genomes for metagenomic binning, comparative biology and taxonomic classification.</title>
        <authorList>
            <person name="Goeker M."/>
        </authorList>
    </citation>
    <scope>NUCLEOTIDE SEQUENCE [LARGE SCALE GENOMIC DNA]</scope>
    <source>
        <strain evidence="3 4">DSM 18773</strain>
    </source>
</reference>
<evidence type="ECO:0000256" key="1">
    <source>
        <dbReference type="ARBA" id="ARBA00022801"/>
    </source>
</evidence>
<dbReference type="InterPro" id="IPR000073">
    <property type="entry name" value="AB_hydrolase_1"/>
</dbReference>
<evidence type="ECO:0000313" key="3">
    <source>
        <dbReference type="EMBL" id="PWK13509.1"/>
    </source>
</evidence>
<proteinExistence type="predicted"/>
<evidence type="ECO:0000313" key="4">
    <source>
        <dbReference type="Proteomes" id="UP000245634"/>
    </source>
</evidence>
<dbReference type="SUPFAM" id="SSF53474">
    <property type="entry name" value="alpha/beta-Hydrolases"/>
    <property type="match status" value="1"/>
</dbReference>
<name>A0A316D960_9BACL</name>
<protein>
    <submittedName>
        <fullName evidence="3">Pimeloyl-ACP methyl ester carboxylesterase</fullName>
    </submittedName>
</protein>
<dbReference type="OrthoDB" id="9808398at2"/>
<keyword evidence="4" id="KW-1185">Reference proteome</keyword>
<gene>
    <name evidence="3" type="ORF">C7459_107178</name>
</gene>
<dbReference type="Gene3D" id="3.40.50.1820">
    <property type="entry name" value="alpha/beta hydrolase"/>
    <property type="match status" value="1"/>
</dbReference>
<dbReference type="GO" id="GO:0016020">
    <property type="term" value="C:membrane"/>
    <property type="evidence" value="ECO:0007669"/>
    <property type="project" value="TreeGrafter"/>
</dbReference>
<feature type="domain" description="AB hydrolase-1" evidence="2">
    <location>
        <begin position="24"/>
        <end position="251"/>
    </location>
</feature>
<dbReference type="InterPro" id="IPR029058">
    <property type="entry name" value="AB_hydrolase_fold"/>
</dbReference>
<dbReference type="Proteomes" id="UP000245634">
    <property type="component" value="Unassembled WGS sequence"/>
</dbReference>
<sequence length="268" mass="29820">MVHTTGYADVNGAQIYYETTGDGPALVLVHGFNLDTRVWDDQFDELAKHFQVVRYDMRGFGKSSKAAGTFTNYDDLAGLLDYLNIEKAHICGLSFGGYCSLEFALAHPNRTDRLVLIASGLMGFPMTDTRQADLTTFNGVLQTGDLEASVNVYTNQWLEGPGQAPGRVPTPIRERFLDMVQHAFTLPKPENFPQFLQPPVIERLHEIKAPTLILAGELDYPDISQIATLLHGRVTLSELLVLPNIAHIVNMEIPVQFNDILLDYLARS</sequence>
<dbReference type="PANTHER" id="PTHR43798">
    <property type="entry name" value="MONOACYLGLYCEROL LIPASE"/>
    <property type="match status" value="1"/>
</dbReference>
<organism evidence="3 4">
    <name type="scientific">Tumebacillus permanentifrigoris</name>
    <dbReference type="NCBI Taxonomy" id="378543"/>
    <lineage>
        <taxon>Bacteria</taxon>
        <taxon>Bacillati</taxon>
        <taxon>Bacillota</taxon>
        <taxon>Bacilli</taxon>
        <taxon>Bacillales</taxon>
        <taxon>Alicyclobacillaceae</taxon>
        <taxon>Tumebacillus</taxon>
    </lineage>
</organism>
<dbReference type="AlphaFoldDB" id="A0A316D960"/>
<dbReference type="PANTHER" id="PTHR43798:SF31">
    <property type="entry name" value="AB HYDROLASE SUPERFAMILY PROTEIN YCLE"/>
    <property type="match status" value="1"/>
</dbReference>
<dbReference type="Pfam" id="PF00561">
    <property type="entry name" value="Abhydrolase_1"/>
    <property type="match status" value="1"/>
</dbReference>
<dbReference type="InterPro" id="IPR050266">
    <property type="entry name" value="AB_hydrolase_sf"/>
</dbReference>
<evidence type="ECO:0000259" key="2">
    <source>
        <dbReference type="Pfam" id="PF00561"/>
    </source>
</evidence>
<dbReference type="RefSeq" id="WP_109688832.1">
    <property type="nucleotide sequence ID" value="NZ_QGGL01000007.1"/>
</dbReference>
<accession>A0A316D960</accession>
<comment type="caution">
    <text evidence="3">The sequence shown here is derived from an EMBL/GenBank/DDBJ whole genome shotgun (WGS) entry which is preliminary data.</text>
</comment>